<dbReference type="Gene3D" id="3.20.20.80">
    <property type="entry name" value="Glycosidases"/>
    <property type="match status" value="1"/>
</dbReference>
<evidence type="ECO:0000313" key="4">
    <source>
        <dbReference type="Proteomes" id="UP000002534"/>
    </source>
</evidence>
<dbReference type="RefSeq" id="WP_011342543.1">
    <property type="nucleotide sequence ID" value="NC_007498.2"/>
</dbReference>
<dbReference type="EMBL" id="CP000142">
    <property type="protein sequence ID" value="ABA89998.1"/>
    <property type="molecule type" value="Genomic_DNA"/>
</dbReference>
<dbReference type="HOGENOM" id="CLU_721053_0_0_7"/>
<gene>
    <name evidence="3" type="ordered locus">Pcar_2763</name>
</gene>
<feature type="domain" description="Poly-beta-1,6-N-acetyl-D-glucosamine N-deacetylase PgaB C-terminal" evidence="2">
    <location>
        <begin position="51"/>
        <end position="374"/>
    </location>
</feature>
<accession>Q3A0V9</accession>
<dbReference type="KEGG" id="pca:Pcar_2763"/>
<dbReference type="Proteomes" id="UP000002534">
    <property type="component" value="Chromosome"/>
</dbReference>
<dbReference type="InterPro" id="IPR032772">
    <property type="entry name" value="PGA_deacetylase_PgaB_C"/>
</dbReference>
<feature type="chain" id="PRO_5004223662" description="Poly-beta-1,6-N-acetyl-D-glucosamine N-deacetylase PgaB C-terminal domain-containing protein" evidence="1">
    <location>
        <begin position="27"/>
        <end position="395"/>
    </location>
</feature>
<reference evidence="4" key="1">
    <citation type="submission" date="2005-10" db="EMBL/GenBank/DDBJ databases">
        <title>Complete sequence of Pelobacter carbinolicus DSM 2380.</title>
        <authorList>
            <person name="Copeland A."/>
            <person name="Lucas S."/>
            <person name="Lapidus A."/>
            <person name="Barry K."/>
            <person name="Detter J.C."/>
            <person name="Glavina T."/>
            <person name="Hammon N."/>
            <person name="Israni S."/>
            <person name="Pitluck S."/>
            <person name="Chertkov O."/>
            <person name="Schmutz J."/>
            <person name="Larimer F."/>
            <person name="Land M."/>
            <person name="Kyrpides N."/>
            <person name="Ivanova N."/>
            <person name="Richardson P."/>
        </authorList>
    </citation>
    <scope>NUCLEOTIDE SEQUENCE [LARGE SCALE GENOMIC DNA]</scope>
    <source>
        <strain evidence="4">DSM 2380 / NBRC 103641 / GraBd1</strain>
    </source>
</reference>
<dbReference type="AlphaFoldDB" id="Q3A0V9"/>
<feature type="signal peptide" evidence="1">
    <location>
        <begin position="1"/>
        <end position="26"/>
    </location>
</feature>
<reference evidence="3 4" key="2">
    <citation type="journal article" date="2012" name="BMC Genomics">
        <title>The genome of Pelobacter carbinolicus reveals surprising metabolic capabilities and physiological features.</title>
        <authorList>
            <person name="Aklujkar M."/>
            <person name="Haveman S.A."/>
            <person name="Didonato R.Jr."/>
            <person name="Chertkov O."/>
            <person name="Han C.S."/>
            <person name="Land M.L."/>
            <person name="Brown P."/>
            <person name="Lovley D.R."/>
        </authorList>
    </citation>
    <scope>NUCLEOTIDE SEQUENCE [LARGE SCALE GENOMIC DNA]</scope>
    <source>
        <strain evidence="4">DSM 2380 / NBRC 103641 / GraBd1</strain>
    </source>
</reference>
<dbReference type="PANTHER" id="PTHR43405">
    <property type="entry name" value="GLYCOSYL HYDROLASE DIGH"/>
    <property type="match status" value="1"/>
</dbReference>
<evidence type="ECO:0000256" key="1">
    <source>
        <dbReference type="SAM" id="SignalP"/>
    </source>
</evidence>
<sequence length="395" mass="43763">MKSLWRRLTLMVLTMLLVPAALPAQAAPRIRAAQVSYLPSRNYPEVAAEFARMRRMGLDTVVLRVFQRPGDRFYPFSNPRVPAGVYFSTDAAPVVDDVLGSLTALGHAAGLKVFAWMTTLSTPLPGAESLGGRRYDPASARIVPCEALDPFRIEVQQRLGTLFADLARYDIDGVLLQDDLVLRQTEGFSSAALGACLRDTGRIFSPDQLYAEVRRNAAGDVRISRLSESFYVWARWKNRRLLQLAADVRAAARRVRPDLPFALNLPYEVLTAPRHGLAWFSQDFSLALKADFDYLAIMAYHRQMSSELSVSIEEAIAKVGDLAVSGVRGTRDPAGLWLKLQARDFVSSEDVAGSELRSIMQSLKRAGPVSLAFFPYHASLGMIQGRVVSNRTEEE</sequence>
<organism evidence="3 4">
    <name type="scientific">Syntrophotalea carbinolica (strain DSM 2380 / NBRC 103641 / GraBd1)</name>
    <name type="common">Pelobacter carbinolicus</name>
    <dbReference type="NCBI Taxonomy" id="338963"/>
    <lineage>
        <taxon>Bacteria</taxon>
        <taxon>Pseudomonadati</taxon>
        <taxon>Thermodesulfobacteriota</taxon>
        <taxon>Desulfuromonadia</taxon>
        <taxon>Desulfuromonadales</taxon>
        <taxon>Syntrophotaleaceae</taxon>
        <taxon>Syntrophotalea</taxon>
    </lineage>
</organism>
<proteinExistence type="predicted"/>
<name>Q3A0V9_SYNC1</name>
<dbReference type="STRING" id="338963.Pcar_2763"/>
<keyword evidence="1" id="KW-0732">Signal</keyword>
<dbReference type="PANTHER" id="PTHR43405:SF1">
    <property type="entry name" value="GLYCOSYL HYDROLASE DIGH"/>
    <property type="match status" value="1"/>
</dbReference>
<keyword evidence="4" id="KW-1185">Reference proteome</keyword>
<evidence type="ECO:0000259" key="2">
    <source>
        <dbReference type="Pfam" id="PF14883"/>
    </source>
</evidence>
<dbReference type="InterPro" id="IPR052177">
    <property type="entry name" value="Divisome_Glycosyl_Hydrolase"/>
</dbReference>
<evidence type="ECO:0000313" key="3">
    <source>
        <dbReference type="EMBL" id="ABA89998.1"/>
    </source>
</evidence>
<dbReference type="OrthoDB" id="9773203at2"/>
<dbReference type="Pfam" id="PF14883">
    <property type="entry name" value="GHL13"/>
    <property type="match status" value="1"/>
</dbReference>
<dbReference type="eggNOG" id="COG1649">
    <property type="taxonomic scope" value="Bacteria"/>
</dbReference>
<protein>
    <recommendedName>
        <fullName evidence="2">Poly-beta-1,6-N-acetyl-D-glucosamine N-deacetylase PgaB C-terminal domain-containing protein</fullName>
    </recommendedName>
</protein>